<gene>
    <name evidence="1" type="ORF">T4B_13975</name>
</gene>
<dbReference type="AlphaFoldDB" id="A0A0V1GVT7"/>
<evidence type="ECO:0000313" key="2">
    <source>
        <dbReference type="Proteomes" id="UP000054805"/>
    </source>
</evidence>
<reference evidence="1 2" key="1">
    <citation type="submission" date="2015-01" db="EMBL/GenBank/DDBJ databases">
        <title>Evolution of Trichinella species and genotypes.</title>
        <authorList>
            <person name="Korhonen P.K."/>
            <person name="Edoardo P."/>
            <person name="Giuseppe L.R."/>
            <person name="Gasser R.B."/>
        </authorList>
    </citation>
    <scope>NUCLEOTIDE SEQUENCE [LARGE SCALE GENOMIC DNA]</scope>
    <source>
        <strain evidence="1">ISS588</strain>
    </source>
</reference>
<comment type="caution">
    <text evidence="1">The sequence shown here is derived from an EMBL/GenBank/DDBJ whole genome shotgun (WGS) entry which is preliminary data.</text>
</comment>
<dbReference type="EMBL" id="JYDS01000591">
    <property type="protein sequence ID" value="KRZ02067.1"/>
    <property type="molecule type" value="Genomic_DNA"/>
</dbReference>
<protein>
    <submittedName>
        <fullName evidence="1">Uncharacterized protein</fullName>
    </submittedName>
</protein>
<dbReference type="Proteomes" id="UP000054805">
    <property type="component" value="Unassembled WGS sequence"/>
</dbReference>
<proteinExistence type="predicted"/>
<name>A0A0V1GVT7_TRIPS</name>
<sequence>MMRSRLRRAAVGRLNHLRISWCKTAAGLSGGDDSAGIKGKRKGRCGRQIVRVAVGE</sequence>
<accession>A0A0V1GVT7</accession>
<organism evidence="1 2">
    <name type="scientific">Trichinella pseudospiralis</name>
    <name type="common">Parasitic roundworm</name>
    <dbReference type="NCBI Taxonomy" id="6337"/>
    <lineage>
        <taxon>Eukaryota</taxon>
        <taxon>Metazoa</taxon>
        <taxon>Ecdysozoa</taxon>
        <taxon>Nematoda</taxon>
        <taxon>Enoplea</taxon>
        <taxon>Dorylaimia</taxon>
        <taxon>Trichinellida</taxon>
        <taxon>Trichinellidae</taxon>
        <taxon>Trichinella</taxon>
    </lineage>
</organism>
<keyword evidence="2" id="KW-1185">Reference proteome</keyword>
<evidence type="ECO:0000313" key="1">
    <source>
        <dbReference type="EMBL" id="KRZ02067.1"/>
    </source>
</evidence>